<reference evidence="2" key="1">
    <citation type="submission" date="2023-11" db="EMBL/GenBank/DDBJ databases">
        <authorList>
            <person name="Alioto T."/>
            <person name="Alioto T."/>
            <person name="Gomez Garrido J."/>
        </authorList>
    </citation>
    <scope>NUCLEOTIDE SEQUENCE</scope>
</reference>
<gene>
    <name evidence="2" type="ORF">LECACI_7A003907</name>
</gene>
<comment type="caution">
    <text evidence="2">The sequence shown here is derived from an EMBL/GenBank/DDBJ whole genome shotgun (WGS) entry which is preliminary data.</text>
</comment>
<keyword evidence="3" id="KW-1185">Reference proteome</keyword>
<evidence type="ECO:0000256" key="1">
    <source>
        <dbReference type="SAM" id="MobiDB-lite"/>
    </source>
</evidence>
<feature type="compositionally biased region" description="Basic and acidic residues" evidence="1">
    <location>
        <begin position="126"/>
        <end position="141"/>
    </location>
</feature>
<dbReference type="AlphaFoldDB" id="A0AAI9EAA0"/>
<proteinExistence type="predicted"/>
<dbReference type="EMBL" id="CAVMBE010000019">
    <property type="protein sequence ID" value="CAK3988542.1"/>
    <property type="molecule type" value="Genomic_DNA"/>
</dbReference>
<protein>
    <submittedName>
        <fullName evidence="2">Uncharacterized protein</fullName>
    </submittedName>
</protein>
<evidence type="ECO:0000313" key="2">
    <source>
        <dbReference type="EMBL" id="CAK3988542.1"/>
    </source>
</evidence>
<name>A0AAI9EAA0_9PEZI</name>
<organism evidence="2 3">
    <name type="scientific">Lecanosticta acicola</name>
    <dbReference type="NCBI Taxonomy" id="111012"/>
    <lineage>
        <taxon>Eukaryota</taxon>
        <taxon>Fungi</taxon>
        <taxon>Dikarya</taxon>
        <taxon>Ascomycota</taxon>
        <taxon>Pezizomycotina</taxon>
        <taxon>Dothideomycetes</taxon>
        <taxon>Dothideomycetidae</taxon>
        <taxon>Mycosphaerellales</taxon>
        <taxon>Mycosphaerellaceae</taxon>
        <taxon>Lecanosticta</taxon>
    </lineage>
</organism>
<feature type="region of interest" description="Disordered" evidence="1">
    <location>
        <begin position="70"/>
        <end position="163"/>
    </location>
</feature>
<evidence type="ECO:0000313" key="3">
    <source>
        <dbReference type="Proteomes" id="UP001296104"/>
    </source>
</evidence>
<accession>A0AAI9EAA0</accession>
<feature type="compositionally biased region" description="Polar residues" evidence="1">
    <location>
        <begin position="82"/>
        <end position="91"/>
    </location>
</feature>
<sequence>MVEEQQQPPQRFNTRPESTIAQNFAADLDSMFGLSSGSDGVDTLHKTVEEKKQTVTSGEATLQELEAKLRETEERLAKVSRHNSPSRQANTAVPRAHPDNNRQAADGAARSSPLVQKPTYPVDRPPTAKDRPPTERADTRELMNSIPGGMPEETPNQTGGNEYVMVDRNAGTAQRGYG</sequence>
<dbReference type="Proteomes" id="UP001296104">
    <property type="component" value="Unassembled WGS sequence"/>
</dbReference>